<proteinExistence type="predicted"/>
<dbReference type="PANTHER" id="PTHR46825">
    <property type="entry name" value="D-ALANYL-D-ALANINE-CARBOXYPEPTIDASE/ENDOPEPTIDASE AMPH"/>
    <property type="match status" value="1"/>
</dbReference>
<dbReference type="Pfam" id="PF00144">
    <property type="entry name" value="Beta-lactamase"/>
    <property type="match status" value="1"/>
</dbReference>
<dbReference type="InterPro" id="IPR012338">
    <property type="entry name" value="Beta-lactam/transpept-like"/>
</dbReference>
<dbReference type="AlphaFoldDB" id="A0A974XZZ1"/>
<name>A0A974XZZ1_9GAMM</name>
<keyword evidence="2" id="KW-0378">Hydrolase</keyword>
<evidence type="ECO:0000313" key="2">
    <source>
        <dbReference type="EMBL" id="QSX78065.1"/>
    </source>
</evidence>
<dbReference type="GO" id="GO:0016787">
    <property type="term" value="F:hydrolase activity"/>
    <property type="evidence" value="ECO:0007669"/>
    <property type="project" value="UniProtKB-KW"/>
</dbReference>
<dbReference type="RefSeq" id="WP_200616019.1">
    <property type="nucleotide sequence ID" value="NZ_CP071518.1"/>
</dbReference>
<dbReference type="InterPro" id="IPR050491">
    <property type="entry name" value="AmpC-like"/>
</dbReference>
<dbReference type="SUPFAM" id="SSF56601">
    <property type="entry name" value="beta-lactamase/transpeptidase-like"/>
    <property type="match status" value="1"/>
</dbReference>
<accession>A0A974XZZ1</accession>
<gene>
    <name evidence="2" type="ORF">I8J32_015355</name>
</gene>
<feature type="domain" description="Beta-lactamase-related" evidence="1">
    <location>
        <begin position="47"/>
        <end position="362"/>
    </location>
</feature>
<reference evidence="2 3" key="1">
    <citation type="submission" date="2021-03" db="EMBL/GenBank/DDBJ databases">
        <title>Lysobacter sp. nov. isolated from soil of gangwondo yeongwol, south Korea.</title>
        <authorList>
            <person name="Kim K.R."/>
            <person name="Kim K.H."/>
            <person name="Jeon C.O."/>
        </authorList>
    </citation>
    <scope>NUCLEOTIDE SEQUENCE [LARGE SCALE GENOMIC DNA]</scope>
    <source>
        <strain evidence="2 3">R19</strain>
    </source>
</reference>
<dbReference type="Proteomes" id="UP000639274">
    <property type="component" value="Chromosome"/>
</dbReference>
<evidence type="ECO:0000313" key="3">
    <source>
        <dbReference type="Proteomes" id="UP000639274"/>
    </source>
</evidence>
<sequence length="589" mass="61661">MLATSAAVACPAPPARAGGAVNAHTRFVEQNLFPAVMEAGAKPLSLSNRMQAYGVPGVSVAVIHKGKVDWARGWGVRDATRCKPVTADTAFQAASISKVVTAVLALRMVEQGRIGLDRDINAYLRSWQLPDAGTTSAAPVTLRRLLSHTAGLNVHGFPGYQAGAAVPTAVQVLNGQPPANTEAVRVISPPDPEWRYSGGGYVIAQVALEDVARTPFARLAENEIFRRVDMPHSAFSQPPSPAIAANAASGHIDGKVVANGYHVYPELGPAGLWTTAEDLAHMLLDLQAAADARPARLLSPAMAKAMLTPVKGQWGLGPALSGTGAGRRFGHDGVNEGFQSTMVAYVEKGEGVVVLTNGAGKRLADEIVRAVATDYGWTELASKPTIEAHLPTAALAALAGRYEGGGLSVYLDLRDSRLYANTGGPEPERLIALSADRFRTSASGIVVEFDRAPDGSPLGFRIVEGGPPISLARSAAPTSDPLAQPLFIRGSMNDWGTSAPLIKTADGQLMADLSLGAGEHQLKIGSGDWQTADFGLVGATAVQEPFGVLPLVPRGGNIRLQLAAPGTIRFQLKQAPTGLVLEIRRLEGD</sequence>
<dbReference type="Gene3D" id="3.40.710.10">
    <property type="entry name" value="DD-peptidase/beta-lactamase superfamily"/>
    <property type="match status" value="1"/>
</dbReference>
<keyword evidence="3" id="KW-1185">Reference proteome</keyword>
<evidence type="ECO:0000259" key="1">
    <source>
        <dbReference type="Pfam" id="PF00144"/>
    </source>
</evidence>
<dbReference type="KEGG" id="lsf:I8J32_015355"/>
<organism evidence="2 3">
    <name type="scientific">Agrilutibacter solisilvae</name>
    <dbReference type="NCBI Taxonomy" id="2763317"/>
    <lineage>
        <taxon>Bacteria</taxon>
        <taxon>Pseudomonadati</taxon>
        <taxon>Pseudomonadota</taxon>
        <taxon>Gammaproteobacteria</taxon>
        <taxon>Lysobacterales</taxon>
        <taxon>Lysobacteraceae</taxon>
        <taxon>Agrilutibacter</taxon>
    </lineage>
</organism>
<dbReference type="PANTHER" id="PTHR46825:SF12">
    <property type="entry name" value="PENICILLIN-BINDING PROTEIN 4"/>
    <property type="match status" value="1"/>
</dbReference>
<protein>
    <submittedName>
        <fullName evidence="2">Serine hydrolase</fullName>
    </submittedName>
</protein>
<dbReference type="InterPro" id="IPR001466">
    <property type="entry name" value="Beta-lactam-related"/>
</dbReference>
<dbReference type="EMBL" id="CP071518">
    <property type="protein sequence ID" value="QSX78065.1"/>
    <property type="molecule type" value="Genomic_DNA"/>
</dbReference>